<keyword evidence="8" id="KW-1185">Reference proteome</keyword>
<dbReference type="RefSeq" id="XP_001219925.1">
    <property type="nucleotide sequence ID" value="XM_001219924.1"/>
</dbReference>
<keyword evidence="4" id="KW-0274">FAD</keyword>
<evidence type="ECO:0000256" key="3">
    <source>
        <dbReference type="ARBA" id="ARBA00022630"/>
    </source>
</evidence>
<dbReference type="OrthoDB" id="2219495at2759"/>
<gene>
    <name evidence="7" type="ORF">CHGG_00704</name>
</gene>
<accession>Q2HGF0</accession>
<dbReference type="PANTHER" id="PTHR10961">
    <property type="entry name" value="PEROXISOMAL SARCOSINE OXIDASE"/>
    <property type="match status" value="1"/>
</dbReference>
<reference evidence="8" key="1">
    <citation type="journal article" date="2015" name="Genome Announc.">
        <title>Draft genome sequence of the cellulolytic fungus Chaetomium globosum.</title>
        <authorList>
            <person name="Cuomo C.A."/>
            <person name="Untereiner W.A."/>
            <person name="Ma L.-J."/>
            <person name="Grabherr M."/>
            <person name="Birren B.W."/>
        </authorList>
    </citation>
    <scope>NUCLEOTIDE SEQUENCE [LARGE SCALE GENOMIC DNA]</scope>
    <source>
        <strain evidence="8">ATCC 6205 / CBS 148.51 / DSM 1962 / NBRC 6347 / NRRL 1970</strain>
    </source>
</reference>
<dbReference type="Gene3D" id="3.30.9.10">
    <property type="entry name" value="D-Amino Acid Oxidase, subunit A, domain 2"/>
    <property type="match status" value="1"/>
</dbReference>
<sequence>MDRVIIIGTGVFGLSTADHIHQKWPSAQLSIVSRPSTLAPSDDISKIVRVDYSNAERMTEAVAAQKQWNSDTKFSKYQRSIGRVVIYEQDDAATVQKINEVREELGLSRREPGDRTLMKDTFGTAAAPESLTYISAPDDSIVDWEPCISVARARAKDACVNSGGTFYESGVTRLVQDGNRITSLMLENGEAVEAGDAQIVLAVGPWFAQVLDASDIPLPPAGRIPMATGLFSYNVQLNEEQTKFFRGKPMVSHRGKGCVGKLTTQTLVDGVTHRELKPRHCTNRDGVTATQDPLIAKHPQFPNLICVAGGSYNRAKDLPTIGSTVVDVLSGRDVPDRYSWEPEREYSHRDHSHLVARGDFGAMETEAQDMMDPAAGNLFLGVI</sequence>
<dbReference type="AlphaFoldDB" id="Q2HGF0"/>
<dbReference type="PANTHER" id="PTHR10961:SF46">
    <property type="entry name" value="PEROXISOMAL SARCOSINE OXIDASE"/>
    <property type="match status" value="1"/>
</dbReference>
<dbReference type="Proteomes" id="UP000001056">
    <property type="component" value="Unassembled WGS sequence"/>
</dbReference>
<dbReference type="GO" id="GO:0050660">
    <property type="term" value="F:flavin adenine dinucleotide binding"/>
    <property type="evidence" value="ECO:0007669"/>
    <property type="project" value="InterPro"/>
</dbReference>
<dbReference type="EMBL" id="CH408029">
    <property type="protein sequence ID" value="EAQ92469.1"/>
    <property type="molecule type" value="Genomic_DNA"/>
</dbReference>
<keyword evidence="3" id="KW-0285">Flavoprotein</keyword>
<evidence type="ECO:0000256" key="2">
    <source>
        <dbReference type="ARBA" id="ARBA00010989"/>
    </source>
</evidence>
<organism evidence="7 8">
    <name type="scientific">Chaetomium globosum (strain ATCC 6205 / CBS 148.51 / DSM 1962 / NBRC 6347 / NRRL 1970)</name>
    <name type="common">Soil fungus</name>
    <dbReference type="NCBI Taxonomy" id="306901"/>
    <lineage>
        <taxon>Eukaryota</taxon>
        <taxon>Fungi</taxon>
        <taxon>Dikarya</taxon>
        <taxon>Ascomycota</taxon>
        <taxon>Pezizomycotina</taxon>
        <taxon>Sordariomycetes</taxon>
        <taxon>Sordariomycetidae</taxon>
        <taxon>Sordariales</taxon>
        <taxon>Chaetomiaceae</taxon>
        <taxon>Chaetomium</taxon>
    </lineage>
</organism>
<evidence type="ECO:0000256" key="5">
    <source>
        <dbReference type="ARBA" id="ARBA00023002"/>
    </source>
</evidence>
<evidence type="ECO:0000313" key="7">
    <source>
        <dbReference type="EMBL" id="EAQ92469.1"/>
    </source>
</evidence>
<dbReference type="Pfam" id="PF01266">
    <property type="entry name" value="DAO"/>
    <property type="match status" value="1"/>
</dbReference>
<evidence type="ECO:0000313" key="8">
    <source>
        <dbReference type="Proteomes" id="UP000001056"/>
    </source>
</evidence>
<evidence type="ECO:0000256" key="1">
    <source>
        <dbReference type="ARBA" id="ARBA00001974"/>
    </source>
</evidence>
<feature type="domain" description="FAD dependent oxidoreductase" evidence="6">
    <location>
        <begin position="3"/>
        <end position="218"/>
    </location>
</feature>
<keyword evidence="5" id="KW-0560">Oxidoreductase</keyword>
<dbReference type="OMA" id="NEAIHFW"/>
<dbReference type="SUPFAM" id="SSF51905">
    <property type="entry name" value="FAD/NAD(P)-binding domain"/>
    <property type="match status" value="1"/>
</dbReference>
<dbReference type="STRING" id="306901.Q2HGF0"/>
<proteinExistence type="inferred from homology"/>
<evidence type="ECO:0000256" key="4">
    <source>
        <dbReference type="ARBA" id="ARBA00022827"/>
    </source>
</evidence>
<dbReference type="HOGENOM" id="CLU_007884_0_2_1"/>
<comment type="cofactor">
    <cofactor evidence="1">
        <name>FAD</name>
        <dbReference type="ChEBI" id="CHEBI:57692"/>
    </cofactor>
</comment>
<dbReference type="InterPro" id="IPR045170">
    <property type="entry name" value="MTOX"/>
</dbReference>
<dbReference type="InParanoid" id="Q2HGF0"/>
<dbReference type="Gene3D" id="3.50.50.60">
    <property type="entry name" value="FAD/NAD(P)-binding domain"/>
    <property type="match status" value="2"/>
</dbReference>
<dbReference type="InterPro" id="IPR006076">
    <property type="entry name" value="FAD-dep_OxRdtase"/>
</dbReference>
<evidence type="ECO:0000259" key="6">
    <source>
        <dbReference type="Pfam" id="PF01266"/>
    </source>
</evidence>
<comment type="similarity">
    <text evidence="2">Belongs to the MSOX/MTOX family.</text>
</comment>
<name>Q2HGF0_CHAGB</name>
<dbReference type="GO" id="GO:0008115">
    <property type="term" value="F:sarcosine oxidase activity"/>
    <property type="evidence" value="ECO:0007669"/>
    <property type="project" value="TreeGrafter"/>
</dbReference>
<dbReference type="VEuPathDB" id="FungiDB:CHGG_00704"/>
<dbReference type="InterPro" id="IPR036188">
    <property type="entry name" value="FAD/NAD-bd_sf"/>
</dbReference>
<protein>
    <recommendedName>
        <fullName evidence="6">FAD dependent oxidoreductase domain-containing protein</fullName>
    </recommendedName>
</protein>
<dbReference type="GeneID" id="4386683"/>